<feature type="transmembrane region" description="Helical" evidence="2">
    <location>
        <begin position="124"/>
        <end position="143"/>
    </location>
</feature>
<organism evidence="3 4">
    <name type="scientific">Saccharopolyspora dendranthemae</name>
    <dbReference type="NCBI Taxonomy" id="1181886"/>
    <lineage>
        <taxon>Bacteria</taxon>
        <taxon>Bacillati</taxon>
        <taxon>Actinomycetota</taxon>
        <taxon>Actinomycetes</taxon>
        <taxon>Pseudonocardiales</taxon>
        <taxon>Pseudonocardiaceae</taxon>
        <taxon>Saccharopolyspora</taxon>
    </lineage>
</organism>
<accession>A0A561U5F6</accession>
<evidence type="ECO:0000313" key="3">
    <source>
        <dbReference type="EMBL" id="TWF94598.1"/>
    </source>
</evidence>
<comment type="caution">
    <text evidence="3">The sequence shown here is derived from an EMBL/GenBank/DDBJ whole genome shotgun (WGS) entry which is preliminary data.</text>
</comment>
<keyword evidence="2" id="KW-0812">Transmembrane</keyword>
<sequence length="268" mass="27320">MSGESRRAEAPQGPPWSLDLLADLHAGVLDGPTADELRRQVEADPEAREIMAALDATSTDLADLPPLTIPDDVSARIDAALQDEVRNWDHAPQQSPAPPAPAAGEAQVVDFAAAKARRRRRTTIGAGLVGVAAAAAAVIVAVLPGTGEDSNTAQPPVPNTQPGGGQGAPLALSGDQVTLDGQQFSQVMSSDQYISTLADPQQLIGCLQANGVRGGKPMGAREITLDGRPGQLLILPGGGIGKFRLLAVGPDCGTGHPSTISDSTFGGG</sequence>
<dbReference type="AlphaFoldDB" id="A0A561U5F6"/>
<evidence type="ECO:0000313" key="4">
    <source>
        <dbReference type="Proteomes" id="UP000316184"/>
    </source>
</evidence>
<evidence type="ECO:0000256" key="1">
    <source>
        <dbReference type="SAM" id="MobiDB-lite"/>
    </source>
</evidence>
<keyword evidence="2" id="KW-1133">Transmembrane helix</keyword>
<reference evidence="3 4" key="1">
    <citation type="submission" date="2019-06" db="EMBL/GenBank/DDBJ databases">
        <title>Sequencing the genomes of 1000 actinobacteria strains.</title>
        <authorList>
            <person name="Klenk H.-P."/>
        </authorList>
    </citation>
    <scope>NUCLEOTIDE SEQUENCE [LARGE SCALE GENOMIC DNA]</scope>
    <source>
        <strain evidence="3 4">DSM 46699</strain>
    </source>
</reference>
<dbReference type="EMBL" id="VIWX01000003">
    <property type="protein sequence ID" value="TWF94598.1"/>
    <property type="molecule type" value="Genomic_DNA"/>
</dbReference>
<proteinExistence type="predicted"/>
<dbReference type="RefSeq" id="WP_145740670.1">
    <property type="nucleotide sequence ID" value="NZ_VIWX01000003.1"/>
</dbReference>
<dbReference type="OrthoDB" id="4566632at2"/>
<evidence type="ECO:0000256" key="2">
    <source>
        <dbReference type="SAM" id="Phobius"/>
    </source>
</evidence>
<keyword evidence="4" id="KW-1185">Reference proteome</keyword>
<name>A0A561U5F6_9PSEU</name>
<dbReference type="Proteomes" id="UP000316184">
    <property type="component" value="Unassembled WGS sequence"/>
</dbReference>
<gene>
    <name evidence="3" type="ORF">FHU35_13313</name>
</gene>
<protein>
    <recommendedName>
        <fullName evidence="5">Anti-sigma factor RsiW</fullName>
    </recommendedName>
</protein>
<keyword evidence="2" id="KW-0472">Membrane</keyword>
<feature type="region of interest" description="Disordered" evidence="1">
    <location>
        <begin position="148"/>
        <end position="173"/>
    </location>
</feature>
<evidence type="ECO:0008006" key="5">
    <source>
        <dbReference type="Google" id="ProtNLM"/>
    </source>
</evidence>